<dbReference type="Proteomes" id="UP000245396">
    <property type="component" value="Unassembled WGS sequence"/>
</dbReference>
<protein>
    <submittedName>
        <fullName evidence="1">Outer membrane autotransporter protein</fullName>
    </submittedName>
</protein>
<dbReference type="GO" id="GO:0019867">
    <property type="term" value="C:outer membrane"/>
    <property type="evidence" value="ECO:0007669"/>
    <property type="project" value="InterPro"/>
</dbReference>
<dbReference type="Gene3D" id="2.40.128.130">
    <property type="entry name" value="Autotransporter beta-domain"/>
    <property type="match status" value="1"/>
</dbReference>
<accession>A0A316C5Q9</accession>
<dbReference type="NCBIfam" id="TIGR01414">
    <property type="entry name" value="autotrans_barl"/>
    <property type="match status" value="1"/>
</dbReference>
<dbReference type="AlphaFoldDB" id="A0A316C5Q9"/>
<dbReference type="RefSeq" id="WP_244916144.1">
    <property type="nucleotide sequence ID" value="NZ_QGGG01000009.1"/>
</dbReference>
<evidence type="ECO:0000313" key="2">
    <source>
        <dbReference type="Proteomes" id="UP000245396"/>
    </source>
</evidence>
<dbReference type="InterPro" id="IPR006315">
    <property type="entry name" value="OM_autotransptr_brl_dom"/>
</dbReference>
<dbReference type="EMBL" id="QGGG01000009">
    <property type="protein sequence ID" value="PWJ82242.1"/>
    <property type="molecule type" value="Genomic_DNA"/>
</dbReference>
<sequence length="73" mass="7434">MPSATSRPRPGLAFAGGDASTIAGMPIARNAAVIEAGLDVAMAPSATLGLSYRGQLAGRTSDNGFRVDLNVRF</sequence>
<dbReference type="InterPro" id="IPR036709">
    <property type="entry name" value="Autotransporte_beta_dom_sf"/>
</dbReference>
<comment type="caution">
    <text evidence="1">The sequence shown here is derived from an EMBL/GenBank/DDBJ whole genome shotgun (WGS) entry which is preliminary data.</text>
</comment>
<proteinExistence type="predicted"/>
<evidence type="ECO:0000313" key="1">
    <source>
        <dbReference type="EMBL" id="PWJ82242.1"/>
    </source>
</evidence>
<gene>
    <name evidence="1" type="ORF">C7441_1098</name>
</gene>
<name>A0A316C5Q9_PSESE</name>
<reference evidence="1 2" key="1">
    <citation type="submission" date="2018-05" db="EMBL/GenBank/DDBJ databases">
        <title>Genomic Encyclopedia of Type Strains, Phase IV (KMG-IV): sequencing the most valuable type-strain genomes for metagenomic binning, comparative biology and taxonomic classification.</title>
        <authorList>
            <person name="Goeker M."/>
        </authorList>
    </citation>
    <scope>NUCLEOTIDE SEQUENCE [LARGE SCALE GENOMIC DNA]</scope>
    <source>
        <strain evidence="1 2">DSM 6986</strain>
    </source>
</reference>
<dbReference type="SUPFAM" id="SSF103515">
    <property type="entry name" value="Autotransporter"/>
    <property type="match status" value="1"/>
</dbReference>
<keyword evidence="2" id="KW-1185">Reference proteome</keyword>
<organism evidence="1 2">
    <name type="scientific">Pseudaminobacter salicylatoxidans</name>
    <dbReference type="NCBI Taxonomy" id="93369"/>
    <lineage>
        <taxon>Bacteria</taxon>
        <taxon>Pseudomonadati</taxon>
        <taxon>Pseudomonadota</taxon>
        <taxon>Alphaproteobacteria</taxon>
        <taxon>Hyphomicrobiales</taxon>
        <taxon>Phyllobacteriaceae</taxon>
        <taxon>Pseudaminobacter</taxon>
    </lineage>
</organism>